<evidence type="ECO:0000256" key="7">
    <source>
        <dbReference type="PROSITE-ProRule" id="PRU01240"/>
    </source>
</evidence>
<dbReference type="PROSITE" id="PS50088">
    <property type="entry name" value="ANK_REPEAT"/>
    <property type="match status" value="1"/>
</dbReference>
<dbReference type="PROSITE" id="PS51892">
    <property type="entry name" value="SUBTILASE"/>
    <property type="match status" value="1"/>
</dbReference>
<feature type="active site" description="Charge relay system" evidence="7">
    <location>
        <position position="853"/>
    </location>
</feature>
<dbReference type="OMA" id="RITCEHR"/>
<dbReference type="CDD" id="cd07491">
    <property type="entry name" value="Peptidases_S8_7"/>
    <property type="match status" value="1"/>
</dbReference>
<sequence>MAKRFRRRRTDVDQGESDGEGTFPSITPEISLKTVLDDVLLKLEDKNGWQTVSPETRQYLATQVDAGKSTALHLIVKHQDKKTAKKVRPLIQYLAQEHGQILCQRDNNNDTPLHIAIRDQNDRMVYRVLQAFDNLDEALAHANDSGKNCIHLAIEKKSRDLWALVESASAGTLSAKDNNGNTPLHLAVDYERLDHEDLHLIVETIVNKSDPVMRKEKNGDFNNFFINNKCEQMSPYVYHLWTRNRALKLSGDIAEKDGERARNAMRELRNIQEAKPQMNETQKRITPGVSQIQPAFQKGPGQLKKGQGSVELNEKLLEGRESQVDPEQSTTQLENSISAQGKQRNKDIESAWIQRFLKMHYLRERGHDAALEILQGRNTLANKEIYLDLSNKSNVSVEQICQQTIQTLEFEDILQYVHIPKFKPSQPPQRRSNKRLPKRSLEDIERIFQSEKLEGVKTILKIVVEDLEEPPHTDTAIERFLKPKGVETWDWKKVDICPEVIQQAAPTVRHLNLYWSGRNAVLRGWSEQEGLRRLKQLEKITLHVLPTQSRESKARIEINLSAFERRIRRLFISDRAEEVAHNEYFVDDLKIALKESISESILDEHRQRGVVGIGKAIIEATYQRITKVLIPEMSKYIAQGMVQHFEEIAPSTEESDENLVDCAAIMKMTEPFVVTFIGEMFDKLQRQIEKLQDIDSHPGRTKEAVEKKIEYIIREQILKDSLKIKELSYQLGRGLSNQLRALKVAFDHKLSEDANQETSALSISSPKKKQTQKWTECMKSFNQTLFTALENDSDIEHQIHKRGEPIVVAVIDDGVDIEQMDLKKYGSITGRSFCPQPHDPKFKIPHYNSSRGHGTLMAKQIHRICPKANLLVLKLEDRDDRETNKRCITPISAANAIRYAVQRKVHIISMSWSIRAPAVNNISDEFNELRGALQEAQNANILLFSSASDQGPDTYDTYPAFGTSAIFKIGGADVDGNLHAQVGGEDNVHYIFPGDTFEGDDNNDGLASRSQWFTGSSVATAYASGFAALILYCAQVRIALSNENDRVKCTEAFRALKTHSEMERVFRNIGKTKKYLPVWEVFGRSHKSHSGTSESDFIASVPVNLYPEPYS</sequence>
<keyword evidence="1 7" id="KW-0645">Protease</keyword>
<dbReference type="Pfam" id="PF00082">
    <property type="entry name" value="Peptidase_S8"/>
    <property type="match status" value="1"/>
</dbReference>
<dbReference type="SUPFAM" id="SSF52743">
    <property type="entry name" value="Subtilisin-like"/>
    <property type="match status" value="1"/>
</dbReference>
<dbReference type="InterPro" id="IPR036770">
    <property type="entry name" value="Ankyrin_rpt-contain_sf"/>
</dbReference>
<dbReference type="Gene3D" id="1.25.40.20">
    <property type="entry name" value="Ankyrin repeat-containing domain"/>
    <property type="match status" value="1"/>
</dbReference>
<dbReference type="VEuPathDB" id="FungiDB:F9C07_11319"/>
<evidence type="ECO:0000313" key="10">
    <source>
        <dbReference type="EMBL" id="QRD89230.1"/>
    </source>
</evidence>
<dbReference type="PANTHER" id="PTHR24121:SF22">
    <property type="entry name" value="PROTEIN ACCELERATED CELL DEATH 6-LIKE"/>
    <property type="match status" value="1"/>
</dbReference>
<dbReference type="SUPFAM" id="SSF48403">
    <property type="entry name" value="Ankyrin repeat"/>
    <property type="match status" value="1"/>
</dbReference>
<dbReference type="Gene3D" id="3.40.50.200">
    <property type="entry name" value="Peptidase S8/S53 domain"/>
    <property type="match status" value="1"/>
</dbReference>
<evidence type="ECO:0000256" key="6">
    <source>
        <dbReference type="PROSITE-ProRule" id="PRU00023"/>
    </source>
</evidence>
<feature type="region of interest" description="Disordered" evidence="8">
    <location>
        <begin position="319"/>
        <end position="344"/>
    </location>
</feature>
<name>A0A7U2R002_ASPFN</name>
<reference evidence="11" key="1">
    <citation type="journal article" date="2021" name="G3 (Bethesda)">
        <title>Chromosome assembled and annotated genome sequence of Aspergillus flavus NRRL 3357.</title>
        <authorList>
            <person name="Skerker J.M."/>
            <person name="Pianalto K.M."/>
            <person name="Mondo S.J."/>
            <person name="Yang K."/>
            <person name="Arkin A.P."/>
            <person name="Keller N.P."/>
            <person name="Grigoriev I.V."/>
            <person name="Louise Glass N.L."/>
        </authorList>
    </citation>
    <scope>NUCLEOTIDE SEQUENCE [LARGE SCALE GENOMIC DNA]</scope>
    <source>
        <strain evidence="11">ATCC 200026 / FGSC A1120 / IAM 13836 / NRRL 3357 / JCM 12722 / SRRC 167</strain>
    </source>
</reference>
<dbReference type="PANTHER" id="PTHR24121">
    <property type="entry name" value="NO MECHANORECEPTOR POTENTIAL C, ISOFORM D-RELATED"/>
    <property type="match status" value="1"/>
</dbReference>
<accession>A0A7U2R002</accession>
<protein>
    <recommendedName>
        <fullName evidence="9">Peptidase S8/S53 domain-containing protein</fullName>
    </recommendedName>
</protein>
<gene>
    <name evidence="10" type="ORF">F9C07_11319</name>
</gene>
<evidence type="ECO:0000256" key="4">
    <source>
        <dbReference type="ARBA" id="ARBA00022825"/>
    </source>
</evidence>
<evidence type="ECO:0000256" key="1">
    <source>
        <dbReference type="ARBA" id="ARBA00022670"/>
    </source>
</evidence>
<keyword evidence="3 7" id="KW-0378">Hydrolase</keyword>
<feature type="active site" description="Charge relay system" evidence="7">
    <location>
        <position position="1017"/>
    </location>
</feature>
<feature type="active site" description="Charge relay system" evidence="7">
    <location>
        <position position="812"/>
    </location>
</feature>
<dbReference type="SMART" id="SM00248">
    <property type="entry name" value="ANK"/>
    <property type="match status" value="4"/>
</dbReference>
<comment type="similarity">
    <text evidence="7">Belongs to the peptidase S8 family.</text>
</comment>
<organism evidence="10 11">
    <name type="scientific">Aspergillus flavus (strain ATCC 200026 / FGSC A1120 / IAM 13836 / NRRL 3357 / JCM 12722 / SRRC 167)</name>
    <dbReference type="NCBI Taxonomy" id="332952"/>
    <lineage>
        <taxon>Eukaryota</taxon>
        <taxon>Fungi</taxon>
        <taxon>Dikarya</taxon>
        <taxon>Ascomycota</taxon>
        <taxon>Pezizomycotina</taxon>
        <taxon>Eurotiomycetes</taxon>
        <taxon>Eurotiomycetidae</taxon>
        <taxon>Eurotiales</taxon>
        <taxon>Aspergillaceae</taxon>
        <taxon>Aspergillus</taxon>
        <taxon>Aspergillus subgen. Circumdati</taxon>
    </lineage>
</organism>
<feature type="region of interest" description="Disordered" evidence="8">
    <location>
        <begin position="1"/>
        <end position="26"/>
    </location>
</feature>
<dbReference type="GO" id="GO:0004252">
    <property type="term" value="F:serine-type endopeptidase activity"/>
    <property type="evidence" value="ECO:0007669"/>
    <property type="project" value="UniProtKB-UniRule"/>
</dbReference>
<evidence type="ECO:0000313" key="11">
    <source>
        <dbReference type="Proteomes" id="UP000596276"/>
    </source>
</evidence>
<keyword evidence="6" id="KW-0040">ANK repeat</keyword>
<dbReference type="PRINTS" id="PR00723">
    <property type="entry name" value="SUBTILISIN"/>
</dbReference>
<evidence type="ECO:0000256" key="5">
    <source>
        <dbReference type="ARBA" id="ARBA00023145"/>
    </source>
</evidence>
<keyword evidence="2" id="KW-0732">Signal</keyword>
<feature type="repeat" description="ANK" evidence="6">
    <location>
        <begin position="179"/>
        <end position="217"/>
    </location>
</feature>
<dbReference type="EMBL" id="CP044619">
    <property type="protein sequence ID" value="QRD89230.1"/>
    <property type="molecule type" value="Genomic_DNA"/>
</dbReference>
<evidence type="ECO:0000256" key="3">
    <source>
        <dbReference type="ARBA" id="ARBA00022801"/>
    </source>
</evidence>
<dbReference type="InterPro" id="IPR015500">
    <property type="entry name" value="Peptidase_S8_subtilisin-rel"/>
</dbReference>
<evidence type="ECO:0000256" key="2">
    <source>
        <dbReference type="ARBA" id="ARBA00022729"/>
    </source>
</evidence>
<dbReference type="GO" id="GO:0006508">
    <property type="term" value="P:proteolysis"/>
    <property type="evidence" value="ECO:0007669"/>
    <property type="project" value="UniProtKB-KW"/>
</dbReference>
<evidence type="ECO:0000256" key="8">
    <source>
        <dbReference type="SAM" id="MobiDB-lite"/>
    </source>
</evidence>
<dbReference type="InterPro" id="IPR002110">
    <property type="entry name" value="Ankyrin_rpt"/>
</dbReference>
<dbReference type="VEuPathDB" id="FungiDB:AFLA_011231"/>
<dbReference type="AlphaFoldDB" id="A0A7U2R002"/>
<keyword evidence="5" id="KW-0865">Zymogen</keyword>
<feature type="compositionally biased region" description="Polar residues" evidence="8">
    <location>
        <begin position="325"/>
        <end position="342"/>
    </location>
</feature>
<keyword evidence="11" id="KW-1185">Reference proteome</keyword>
<dbReference type="Proteomes" id="UP000596276">
    <property type="component" value="Chromosome 1"/>
</dbReference>
<proteinExistence type="inferred from homology"/>
<dbReference type="InterPro" id="IPR000209">
    <property type="entry name" value="Peptidase_S8/S53_dom"/>
</dbReference>
<feature type="domain" description="Peptidase S8/S53" evidence="9">
    <location>
        <begin position="805"/>
        <end position="1031"/>
    </location>
</feature>
<dbReference type="InterPro" id="IPR036852">
    <property type="entry name" value="Peptidase_S8/S53_dom_sf"/>
</dbReference>
<evidence type="ECO:0000259" key="9">
    <source>
        <dbReference type="Pfam" id="PF00082"/>
    </source>
</evidence>
<keyword evidence="4 7" id="KW-0720">Serine protease</keyword>